<dbReference type="InterPro" id="IPR011820">
    <property type="entry name" value="IlvA"/>
</dbReference>
<dbReference type="Gene3D" id="3.40.50.1100">
    <property type="match status" value="2"/>
</dbReference>
<evidence type="ECO:0000256" key="10">
    <source>
        <dbReference type="ARBA" id="ARBA00023304"/>
    </source>
</evidence>
<evidence type="ECO:0000256" key="3">
    <source>
        <dbReference type="ARBA" id="ARBA00004810"/>
    </source>
</evidence>
<dbReference type="InterPro" id="IPR001721">
    <property type="entry name" value="TD_ACT-like"/>
</dbReference>
<keyword evidence="9 12" id="KW-0456">Lyase</keyword>
<evidence type="ECO:0000256" key="5">
    <source>
        <dbReference type="ARBA" id="ARBA00011881"/>
    </source>
</evidence>
<proteinExistence type="inferred from homology"/>
<evidence type="ECO:0000256" key="6">
    <source>
        <dbReference type="ARBA" id="ARBA00022605"/>
    </source>
</evidence>
<gene>
    <name evidence="12 14" type="primary">ilvA</name>
    <name evidence="14" type="ORF">FEN17_24255</name>
</gene>
<reference evidence="14 15" key="1">
    <citation type="submission" date="2019-05" db="EMBL/GenBank/DDBJ databases">
        <authorList>
            <person name="Qu J.-H."/>
        </authorList>
    </citation>
    <scope>NUCLEOTIDE SEQUENCE [LARGE SCALE GENOMIC DNA]</scope>
    <source>
        <strain evidence="14 15">T17</strain>
    </source>
</reference>
<dbReference type="AlphaFoldDB" id="A0A5R9KP44"/>
<dbReference type="EC" id="4.3.1.19" evidence="12"/>
<keyword evidence="8 12" id="KW-0663">Pyridoxal phosphate</keyword>
<dbReference type="CDD" id="cd04907">
    <property type="entry name" value="ACT_ThrD-I_2"/>
    <property type="match status" value="1"/>
</dbReference>
<comment type="catalytic activity">
    <reaction evidence="1 12">
        <text>L-threonine = 2-oxobutanoate + NH4(+)</text>
        <dbReference type="Rhea" id="RHEA:22108"/>
        <dbReference type="ChEBI" id="CHEBI:16763"/>
        <dbReference type="ChEBI" id="CHEBI:28938"/>
        <dbReference type="ChEBI" id="CHEBI:57926"/>
        <dbReference type="EC" id="4.3.1.19"/>
    </reaction>
</comment>
<accession>A0A5R9KP44</accession>
<evidence type="ECO:0000313" key="15">
    <source>
        <dbReference type="Proteomes" id="UP000306402"/>
    </source>
</evidence>
<dbReference type="EMBL" id="VCEJ01000008">
    <property type="protein sequence ID" value="TLU97909.1"/>
    <property type="molecule type" value="Genomic_DNA"/>
</dbReference>
<dbReference type="RefSeq" id="WP_138368009.1">
    <property type="nucleotide sequence ID" value="NZ_VCEJ01000008.1"/>
</dbReference>
<dbReference type="PROSITE" id="PS00165">
    <property type="entry name" value="DEHYDRATASE_SER_THR"/>
    <property type="match status" value="1"/>
</dbReference>
<dbReference type="OrthoDB" id="9811476at2"/>
<evidence type="ECO:0000259" key="13">
    <source>
        <dbReference type="PROSITE" id="PS51672"/>
    </source>
</evidence>
<keyword evidence="6 12" id="KW-0028">Amino-acid biosynthesis</keyword>
<dbReference type="GO" id="GO:0003941">
    <property type="term" value="F:L-serine ammonia-lyase activity"/>
    <property type="evidence" value="ECO:0007669"/>
    <property type="project" value="TreeGrafter"/>
</dbReference>
<dbReference type="UniPathway" id="UPA00047">
    <property type="reaction ID" value="UER00054"/>
</dbReference>
<evidence type="ECO:0000313" key="14">
    <source>
        <dbReference type="EMBL" id="TLU97909.1"/>
    </source>
</evidence>
<dbReference type="Pfam" id="PF00585">
    <property type="entry name" value="Thr_dehydrat_C"/>
    <property type="match status" value="1"/>
</dbReference>
<protein>
    <recommendedName>
        <fullName evidence="12">L-threonine dehydratase</fullName>
        <ecNumber evidence="12">4.3.1.19</ecNumber>
    </recommendedName>
    <alternativeName>
        <fullName evidence="12">Threonine deaminase</fullName>
    </alternativeName>
</protein>
<evidence type="ECO:0000256" key="4">
    <source>
        <dbReference type="ARBA" id="ARBA00010869"/>
    </source>
</evidence>
<dbReference type="GO" id="GO:0009097">
    <property type="term" value="P:isoleucine biosynthetic process"/>
    <property type="evidence" value="ECO:0007669"/>
    <property type="project" value="UniProtKB-UniRule"/>
</dbReference>
<feature type="domain" description="ACT-like" evidence="13">
    <location>
        <begin position="336"/>
        <end position="411"/>
    </location>
</feature>
<dbReference type="PROSITE" id="PS51672">
    <property type="entry name" value="ACT_LIKE"/>
    <property type="match status" value="1"/>
</dbReference>
<evidence type="ECO:0000256" key="7">
    <source>
        <dbReference type="ARBA" id="ARBA00022624"/>
    </source>
</evidence>
<dbReference type="SUPFAM" id="SSF53686">
    <property type="entry name" value="Tryptophan synthase beta subunit-like PLP-dependent enzymes"/>
    <property type="match status" value="1"/>
</dbReference>
<comment type="subunit">
    <text evidence="5 12">Homotetramer.</text>
</comment>
<dbReference type="FunFam" id="3.40.50.1100:FF:000005">
    <property type="entry name" value="Threonine dehydratase catabolic"/>
    <property type="match status" value="1"/>
</dbReference>
<keyword evidence="10 12" id="KW-0100">Branched-chain amino acid biosynthesis</keyword>
<dbReference type="GO" id="GO:0006567">
    <property type="term" value="P:L-threonine catabolic process"/>
    <property type="evidence" value="ECO:0007669"/>
    <property type="project" value="TreeGrafter"/>
</dbReference>
<comment type="similarity">
    <text evidence="4 12">Belongs to the serine/threonine dehydratase family.</text>
</comment>
<dbReference type="GO" id="GO:0030170">
    <property type="term" value="F:pyridoxal phosphate binding"/>
    <property type="evidence" value="ECO:0007669"/>
    <property type="project" value="InterPro"/>
</dbReference>
<dbReference type="CDD" id="cd01562">
    <property type="entry name" value="Thr-dehyd"/>
    <property type="match status" value="1"/>
</dbReference>
<dbReference type="InterPro" id="IPR050147">
    <property type="entry name" value="Ser/Thr_Dehydratase"/>
</dbReference>
<dbReference type="PANTHER" id="PTHR48078">
    <property type="entry name" value="THREONINE DEHYDRATASE, MITOCHONDRIAL-RELATED"/>
    <property type="match status" value="1"/>
</dbReference>
<comment type="cofactor">
    <cofactor evidence="2 12">
        <name>pyridoxal 5'-phosphate</name>
        <dbReference type="ChEBI" id="CHEBI:597326"/>
    </cofactor>
</comment>
<evidence type="ECO:0000256" key="8">
    <source>
        <dbReference type="ARBA" id="ARBA00022898"/>
    </source>
</evidence>
<organism evidence="14 15">
    <name type="scientific">Dyadobacter luticola</name>
    <dbReference type="NCBI Taxonomy" id="1979387"/>
    <lineage>
        <taxon>Bacteria</taxon>
        <taxon>Pseudomonadati</taxon>
        <taxon>Bacteroidota</taxon>
        <taxon>Cytophagia</taxon>
        <taxon>Cytophagales</taxon>
        <taxon>Spirosomataceae</taxon>
        <taxon>Dyadobacter</taxon>
    </lineage>
</organism>
<dbReference type="InterPro" id="IPR036052">
    <property type="entry name" value="TrpB-like_PALP_sf"/>
</dbReference>
<comment type="pathway">
    <text evidence="3 12">Amino-acid biosynthesis; L-isoleucine biosynthesis; 2-oxobutanoate from L-threonine: step 1/1.</text>
</comment>
<dbReference type="Pfam" id="PF00291">
    <property type="entry name" value="PALP"/>
    <property type="match status" value="1"/>
</dbReference>
<dbReference type="PANTHER" id="PTHR48078:SF11">
    <property type="entry name" value="THREONINE DEHYDRATASE, MITOCHONDRIAL"/>
    <property type="match status" value="1"/>
</dbReference>
<evidence type="ECO:0000256" key="12">
    <source>
        <dbReference type="RuleBase" id="RU362012"/>
    </source>
</evidence>
<dbReference type="InterPro" id="IPR045865">
    <property type="entry name" value="ACT-like_dom_sf"/>
</dbReference>
<dbReference type="SUPFAM" id="SSF55021">
    <property type="entry name" value="ACT-like"/>
    <property type="match status" value="1"/>
</dbReference>
<dbReference type="Proteomes" id="UP000306402">
    <property type="component" value="Unassembled WGS sequence"/>
</dbReference>
<comment type="caution">
    <text evidence="14">The sequence shown here is derived from an EMBL/GenBank/DDBJ whole genome shotgun (WGS) entry which is preliminary data.</text>
</comment>
<dbReference type="InterPro" id="IPR001926">
    <property type="entry name" value="TrpB-like_PALP"/>
</dbReference>
<name>A0A5R9KP44_9BACT</name>
<keyword evidence="7 12" id="KW-0412">Isoleucine biosynthesis</keyword>
<dbReference type="GO" id="GO:0006565">
    <property type="term" value="P:L-serine catabolic process"/>
    <property type="evidence" value="ECO:0007669"/>
    <property type="project" value="TreeGrafter"/>
</dbReference>
<sequence length="418" mass="46231">METAHSLPTLDNIFLAAERLRGVINHTPVLYNAHLSEQYQANIYLKREDLQTVRSYKIRGAYNKMASMSAEALAGGIVCASAGNHAQGVAYACQKMEVKGAIFMPTTTPAQKIKQVRLFGKEWIEVHLVGDTYDDAYYASKEYQTVTNAVFVHPFDDLQVIEGQGTVGLEIFKDVDFKIDYLLMAIGGGGLASGISTVFKQLSPKTQLIGVEPEGSPTMQRSIAEGHVVTLDNIDKFVDGAAVRRAGDLTFEVCSKSLNAILLVPEGKVCSTILQLYNEEAIVAEPAGALTVAALDMIKDEIKGKNVVALISGGNNDITRTEEIKERSLLYEGLKHYFVIRFPQRSGAFREFLNVLGPNDDIARFEYVKKTNKEQGPALVGIELKSREDFAPLIERMDANKIVYEYLNDQPDLFQFMV</sequence>
<evidence type="ECO:0000256" key="11">
    <source>
        <dbReference type="ARBA" id="ARBA00025527"/>
    </source>
</evidence>
<comment type="function">
    <text evidence="11 12">Catalyzes the anaerobic formation of alpha-ketobutyrate and ammonia from threonine in a two-step reaction. The first step involved a dehydration of threonine and a production of enamine intermediates (aminocrotonate), which tautomerizes to its imine form (iminobutyrate). Both intermediates are unstable and short-lived. The second step is the nonenzymatic hydrolysis of the enamine/imine intermediates to form 2-ketobutyrate and free ammonia. In the low water environment of the cell, the second step is accelerated by RidA.</text>
</comment>
<dbReference type="NCBIfam" id="NF006390">
    <property type="entry name" value="PRK08639.1"/>
    <property type="match status" value="1"/>
</dbReference>
<evidence type="ECO:0000256" key="1">
    <source>
        <dbReference type="ARBA" id="ARBA00001274"/>
    </source>
</evidence>
<dbReference type="GO" id="GO:0004794">
    <property type="term" value="F:threonine deaminase activity"/>
    <property type="evidence" value="ECO:0007669"/>
    <property type="project" value="UniProtKB-UniRule"/>
</dbReference>
<evidence type="ECO:0000256" key="9">
    <source>
        <dbReference type="ARBA" id="ARBA00023239"/>
    </source>
</evidence>
<evidence type="ECO:0000256" key="2">
    <source>
        <dbReference type="ARBA" id="ARBA00001933"/>
    </source>
</evidence>
<dbReference type="InterPro" id="IPR000634">
    <property type="entry name" value="Ser/Thr_deHydtase_PyrdxlP-BS"/>
</dbReference>
<keyword evidence="15" id="KW-1185">Reference proteome</keyword>
<dbReference type="NCBIfam" id="TIGR02079">
    <property type="entry name" value="THD1"/>
    <property type="match status" value="1"/>
</dbReference>